<reference evidence="1" key="1">
    <citation type="journal article" date="2016" name="Nat. Genet.">
        <title>A high-quality carrot genome assembly provides new insights into carotenoid accumulation and asterid genome evolution.</title>
        <authorList>
            <person name="Iorizzo M."/>
            <person name="Ellison S."/>
            <person name="Senalik D."/>
            <person name="Zeng P."/>
            <person name="Satapoomin P."/>
            <person name="Huang J."/>
            <person name="Bowman M."/>
            <person name="Iovene M."/>
            <person name="Sanseverino W."/>
            <person name="Cavagnaro P."/>
            <person name="Yildiz M."/>
            <person name="Macko-Podgorni A."/>
            <person name="Moranska E."/>
            <person name="Grzebelus E."/>
            <person name="Grzebelus D."/>
            <person name="Ashrafi H."/>
            <person name="Zheng Z."/>
            <person name="Cheng S."/>
            <person name="Spooner D."/>
            <person name="Van Deynze A."/>
            <person name="Simon P."/>
        </authorList>
    </citation>
    <scope>NUCLEOTIDE SEQUENCE</scope>
    <source>
        <tissue evidence="1">Leaf</tissue>
    </source>
</reference>
<dbReference type="Gramene" id="KZM90145">
    <property type="protein sequence ID" value="KZM90145"/>
    <property type="gene ID" value="DCAR_022490"/>
</dbReference>
<sequence>MKFNTKAWIVIAVSGAVVAKEHLFVTKISTVRKSSYFRAVGASVSRVGVVISPRALDKQPMKVSETRYRKHKVRDEPLRMISFLSSWGPY</sequence>
<keyword evidence="2" id="KW-1185">Reference proteome</keyword>
<reference evidence="1" key="2">
    <citation type="submission" date="2022-03" db="EMBL/GenBank/DDBJ databases">
        <title>Draft title - Genomic analysis of global carrot germplasm unveils the trajectory of domestication and the origin of high carotenoid orange carrot.</title>
        <authorList>
            <person name="Iorizzo M."/>
            <person name="Ellison S."/>
            <person name="Senalik D."/>
            <person name="Macko-Podgorni A."/>
            <person name="Grzebelus D."/>
            <person name="Bostan H."/>
            <person name="Rolling W."/>
            <person name="Curaba J."/>
            <person name="Simon P."/>
        </authorList>
    </citation>
    <scope>NUCLEOTIDE SEQUENCE</scope>
    <source>
        <tissue evidence="1">Leaf</tissue>
    </source>
</reference>
<name>A0A164VCQ5_DAUCS</name>
<accession>A0A164VCQ5</accession>
<organism evidence="1 2">
    <name type="scientific">Daucus carota subsp. sativus</name>
    <name type="common">Carrot</name>
    <dbReference type="NCBI Taxonomy" id="79200"/>
    <lineage>
        <taxon>Eukaryota</taxon>
        <taxon>Viridiplantae</taxon>
        <taxon>Streptophyta</taxon>
        <taxon>Embryophyta</taxon>
        <taxon>Tracheophyta</taxon>
        <taxon>Spermatophyta</taxon>
        <taxon>Magnoliopsida</taxon>
        <taxon>eudicotyledons</taxon>
        <taxon>Gunneridae</taxon>
        <taxon>Pentapetalae</taxon>
        <taxon>asterids</taxon>
        <taxon>campanulids</taxon>
        <taxon>Apiales</taxon>
        <taxon>Apiaceae</taxon>
        <taxon>Apioideae</taxon>
        <taxon>Scandiceae</taxon>
        <taxon>Daucinae</taxon>
        <taxon>Daucus</taxon>
        <taxon>Daucus sect. Daucus</taxon>
    </lineage>
</organism>
<proteinExistence type="predicted"/>
<protein>
    <submittedName>
        <fullName evidence="1">Uncharacterized protein</fullName>
    </submittedName>
</protein>
<evidence type="ECO:0000313" key="1">
    <source>
        <dbReference type="EMBL" id="WOH04258.1"/>
    </source>
</evidence>
<dbReference type="EMBL" id="CP093348">
    <property type="protein sequence ID" value="WOH04258.1"/>
    <property type="molecule type" value="Genomic_DNA"/>
</dbReference>
<gene>
    <name evidence="1" type="ORF">DCAR_0623667</name>
</gene>
<dbReference type="AlphaFoldDB" id="A0A164VCQ5"/>
<evidence type="ECO:0000313" key="2">
    <source>
        <dbReference type="Proteomes" id="UP000077755"/>
    </source>
</evidence>
<dbReference type="Proteomes" id="UP000077755">
    <property type="component" value="Chromosome 6"/>
</dbReference>